<organism evidence="5 6">
    <name type="scientific">Natronosporangium hydrolyticum</name>
    <dbReference type="NCBI Taxonomy" id="2811111"/>
    <lineage>
        <taxon>Bacteria</taxon>
        <taxon>Bacillati</taxon>
        <taxon>Actinomycetota</taxon>
        <taxon>Actinomycetes</taxon>
        <taxon>Micromonosporales</taxon>
        <taxon>Micromonosporaceae</taxon>
        <taxon>Natronosporangium</taxon>
    </lineage>
</organism>
<dbReference type="InterPro" id="IPR022385">
    <property type="entry name" value="Rhs_assc_core"/>
</dbReference>
<evidence type="ECO:0000313" key="5">
    <source>
        <dbReference type="EMBL" id="QSB16681.1"/>
    </source>
</evidence>
<dbReference type="InterPro" id="IPR006141">
    <property type="entry name" value="Intein_N"/>
</dbReference>
<dbReference type="KEGG" id="nhy:JQS43_10590"/>
<protein>
    <recommendedName>
        <fullName evidence="4">Hint domain-containing protein</fullName>
    </recommendedName>
</protein>
<dbReference type="InterPro" id="IPR014756">
    <property type="entry name" value="Ig_E-set"/>
</dbReference>
<evidence type="ECO:0000256" key="2">
    <source>
        <dbReference type="SAM" id="MobiDB-lite"/>
    </source>
</evidence>
<dbReference type="NCBIfam" id="TIGR01643">
    <property type="entry name" value="YD_repeat_2x"/>
    <property type="match status" value="9"/>
</dbReference>
<dbReference type="Pfam" id="PF25023">
    <property type="entry name" value="TEN_YD-shell"/>
    <property type="match status" value="2"/>
</dbReference>
<keyword evidence="1" id="KW-0677">Repeat</keyword>
<dbReference type="InterPro" id="IPR036844">
    <property type="entry name" value="Hint_dom_sf"/>
</dbReference>
<feature type="signal peptide" evidence="3">
    <location>
        <begin position="1"/>
        <end position="25"/>
    </location>
</feature>
<dbReference type="SUPFAM" id="SSF81296">
    <property type="entry name" value="E set domains"/>
    <property type="match status" value="1"/>
</dbReference>
<reference evidence="5" key="1">
    <citation type="submission" date="2021-02" db="EMBL/GenBank/DDBJ databases">
        <title>Natrosporangium hydrolyticum gen. nov., sp. nov, a haloalkaliphilic actinobacterium from a soda solonchak soil.</title>
        <authorList>
            <person name="Sorokin D.Y."/>
            <person name="Khijniak T.V."/>
            <person name="Zakharycheva A.P."/>
            <person name="Boueva O.V."/>
            <person name="Ariskina E.V."/>
            <person name="Hahnke R.L."/>
            <person name="Bunk B."/>
            <person name="Sproer C."/>
            <person name="Schumann P."/>
            <person name="Evtushenko L.I."/>
            <person name="Kublanov I.V."/>
        </authorList>
    </citation>
    <scope>NUCLEOTIDE SEQUENCE</scope>
    <source>
        <strain evidence="5">DSM 106523</strain>
    </source>
</reference>
<keyword evidence="6" id="KW-1185">Reference proteome</keyword>
<dbReference type="RefSeq" id="WP_239678909.1">
    <property type="nucleotide sequence ID" value="NZ_CP070499.1"/>
</dbReference>
<dbReference type="InterPro" id="IPR003587">
    <property type="entry name" value="Hint_dom_N"/>
</dbReference>
<feature type="region of interest" description="Disordered" evidence="2">
    <location>
        <begin position="1044"/>
        <end position="1075"/>
    </location>
</feature>
<dbReference type="InterPro" id="IPR013783">
    <property type="entry name" value="Ig-like_fold"/>
</dbReference>
<sequence>MPGGVRRWVGGFLSVVLLLSLAAAAPQSLLVEPPDVVYRYDAAGRLQVVSDPWAGESAYYRHDPAGNLTEIDRDVDPPGAAWRTAGQTGPAPVVSQVAPVVARPGDVVTVTGAHFTGDPRTDLVMVGEASYAEVVSAAAGELRVRVPPVAATGAVSVATPYGTGHGGDELFVVPWAEVEPDRVAASVRTGFGEPAEVALAADDAVGLVAFDGMAGQSVTVSADGGGGSVCERLRFGLSGPGGVEVVGRSGRDGWCGGDPAGAVRLPADGTYTLLVTPAQRAPDAAVSVTLVDAGAAGPPAEAAASTAAPSAPAEEMLDGSAMAPVALGTGALRVAHTDLLLWDVVEVPLTRRPYPVGAALPQDRGPFGIGGQLDFAAELVLSSALQYADLAVPGGVEVPFARVTDGADAAGAVFEAVGAGSPLAGASIRWNGHGWDLTTVDGVRLVFADDDRRARLWAVVDRRGNQVRIHRERSQTGRNGEVLSVHSPSGRSFTLEYDDEQRVVEARDHLGRQVGYDYDADGMLAHVSLPDGSGLGYEYGERRRITAITDEAGDLLVGVDYDDGGRVSRQELADGSEFTFDYVEGEQTIEVGDDQATVTAVVAAEVVDPGGSVRRVEFDRGHWVSDSFDVGGHTHTLTVTRDPQTGYVTELVDPDGVRTRYGYDPGGNLTSVTEAVDTEAAWATGFTHEPVWHEVASVTTGAGHRWGFEYDQAGNLTAEIAPDGSRVGYGYDQQGRLTSVTDPAGAVTRIDYELAHRVTITDPAGNSYQEFYDAGGRLAAVTDPTGHTQRFGYDAADRLISVSDPAGGQTRFGYDGRGNLVELTDPGGDTTSYTYDAADRVLARTDPAGAGDRYTYDDLGHLTAHVDRRGVRTEFDYDGLGRLVAVAYGVDDEGAAESTVEYRYDAADRLLAVEDSEYGTIEFGYDPLGRLTSETTVEGEVAYRYDPDGQLVATVLPDGTEIGYRYDDAGRLVAVGHDQAMTTVSYDDTGRVVTAALPGGVTADYDYDGRGLLAEISYHNTHGGQLGDLRYDYDQLGRRAGASGTLAGVTLPPAHTDTRHDPGNRLTHHQGTSLRYDPAGNLLTDGTHTYTWNARGQLVAVDGPTSATFDYDPFGRRVAVTADGDTTRYVHDGDNVAQQLLPDGSTATYLTGPGLDELFARTVDGITHTYLTDVQGSVLGLVGPDGNLTTQYHYDPYGATTVTGTPEANPFGYTGRELDPTGLYYLRHRYYHPQLGRFISEDPLGFAAGDTNLYAYVFNDPINHTDPHGLQAAAGIGACLATGAWALGEVQDILDNFASIMDPEAGDPFNEANRIELDHLNRRSWDAFWTYVTTCGASMAVPLPGLGAPLAGSLGRTAPTLAGRTPSLATRLPGARPSPTHIRPPAGGGRPPAGRACSFASDTLVLLADGNTTPIAELEIGDQVLATDPVTGATGSRQITHTWAHIDTLWDLHTEAGTITTTANHPFWNHTEQRWDRADTLQPGDQLLTPDGRPVNVTELDSTATTDHAHNLTVADLHTYYVLAGNTPVLVHNTCPEVARLTSSPNAPVINSKTVYTDRNGRFRIDVENQNPGQRGANIHLQPMGRGGSGKYYYHQSTGQWISESGEVLAPRIANQVPQSAINKAYRYLGITPP</sequence>
<evidence type="ECO:0000256" key="1">
    <source>
        <dbReference type="ARBA" id="ARBA00022737"/>
    </source>
</evidence>
<dbReference type="InterPro" id="IPR030934">
    <property type="entry name" value="Intein_C"/>
</dbReference>
<dbReference type="CDD" id="cd00081">
    <property type="entry name" value="Hint"/>
    <property type="match status" value="1"/>
</dbReference>
<dbReference type="NCBIfam" id="TIGR01443">
    <property type="entry name" value="intein_Cterm"/>
    <property type="match status" value="1"/>
</dbReference>
<dbReference type="Proteomes" id="UP000662857">
    <property type="component" value="Chromosome"/>
</dbReference>
<name>A0A895YGJ1_9ACTN</name>
<dbReference type="InterPro" id="IPR031325">
    <property type="entry name" value="RHS_repeat"/>
</dbReference>
<dbReference type="Gene3D" id="2.60.40.10">
    <property type="entry name" value="Immunoglobulins"/>
    <property type="match status" value="1"/>
</dbReference>
<evidence type="ECO:0000256" key="3">
    <source>
        <dbReference type="SAM" id="SignalP"/>
    </source>
</evidence>
<dbReference type="Pfam" id="PF07591">
    <property type="entry name" value="PT-HINT"/>
    <property type="match status" value="1"/>
</dbReference>
<evidence type="ECO:0000313" key="6">
    <source>
        <dbReference type="Proteomes" id="UP000662857"/>
    </source>
</evidence>
<keyword evidence="3" id="KW-0732">Signal</keyword>
<feature type="region of interest" description="Disordered" evidence="2">
    <location>
        <begin position="1362"/>
        <end position="1393"/>
    </location>
</feature>
<dbReference type="Pfam" id="PF05593">
    <property type="entry name" value="RHS_repeat"/>
    <property type="match status" value="8"/>
</dbReference>
<feature type="chain" id="PRO_5038392636" description="Hint domain-containing protein" evidence="3">
    <location>
        <begin position="26"/>
        <end position="1634"/>
    </location>
</feature>
<dbReference type="InterPro" id="IPR006530">
    <property type="entry name" value="YD"/>
</dbReference>
<dbReference type="NCBIfam" id="TIGR03696">
    <property type="entry name" value="Rhs_assc_core"/>
    <property type="match status" value="1"/>
</dbReference>
<gene>
    <name evidence="5" type="ORF">JQS43_10590</name>
</gene>
<feature type="domain" description="Hint" evidence="4">
    <location>
        <begin position="1396"/>
        <end position="1491"/>
    </location>
</feature>
<dbReference type="PANTHER" id="PTHR32305:SF15">
    <property type="entry name" value="PROTEIN RHSA-RELATED"/>
    <property type="match status" value="1"/>
</dbReference>
<dbReference type="PANTHER" id="PTHR32305">
    <property type="match status" value="1"/>
</dbReference>
<dbReference type="InterPro" id="IPR056823">
    <property type="entry name" value="TEN-like_YD-shell"/>
</dbReference>
<proteinExistence type="predicted"/>
<evidence type="ECO:0000259" key="4">
    <source>
        <dbReference type="SMART" id="SM00306"/>
    </source>
</evidence>
<accession>A0A895YGJ1</accession>
<dbReference type="Gene3D" id="2.180.10.10">
    <property type="entry name" value="RHS repeat-associated core"/>
    <property type="match status" value="3"/>
</dbReference>
<dbReference type="InterPro" id="IPR050708">
    <property type="entry name" value="T6SS_VgrG/RHS"/>
</dbReference>
<dbReference type="SMART" id="SM00306">
    <property type="entry name" value="HintN"/>
    <property type="match status" value="1"/>
</dbReference>
<dbReference type="Gene3D" id="2.170.16.10">
    <property type="entry name" value="Hedgehog/Intein (Hint) domain"/>
    <property type="match status" value="1"/>
</dbReference>
<dbReference type="GO" id="GO:0005975">
    <property type="term" value="P:carbohydrate metabolic process"/>
    <property type="evidence" value="ECO:0007669"/>
    <property type="project" value="UniProtKB-ARBA"/>
</dbReference>
<dbReference type="GO" id="GO:0016539">
    <property type="term" value="P:intein-mediated protein splicing"/>
    <property type="evidence" value="ECO:0007669"/>
    <property type="project" value="InterPro"/>
</dbReference>
<dbReference type="EMBL" id="CP070499">
    <property type="protein sequence ID" value="QSB16681.1"/>
    <property type="molecule type" value="Genomic_DNA"/>
</dbReference>
<dbReference type="PROSITE" id="PS50817">
    <property type="entry name" value="INTEIN_N_TER"/>
    <property type="match status" value="1"/>
</dbReference>
<dbReference type="SUPFAM" id="SSF51294">
    <property type="entry name" value="Hedgehog/intein (Hint) domain"/>
    <property type="match status" value="1"/>
</dbReference>